<evidence type="ECO:0000313" key="2">
    <source>
        <dbReference type="Proteomes" id="UP000001307"/>
    </source>
</evidence>
<proteinExistence type="predicted"/>
<dbReference type="Proteomes" id="UP000001307">
    <property type="component" value="Unassembled WGS sequence"/>
</dbReference>
<dbReference type="OrthoDB" id="10303271at2759"/>
<accession>E4XEH4</accession>
<sequence length="233" mass="26738">MKVLSSILFAASSAEGLFRAPKFDENGNRIKASHPQRRLQAMNQFLCNWSTSGLPEGKSDRFCTRMSDFINQLDDAFNREQCAFYDPEVKNGGPNPDVEIHGMVIRKNKNAKGRSAYRPRLVNGEHQRRRRRNADDEDCENLSEAECDRLALRDLEICNAEDKANPKLEQFCAPEQLKLTRSSNKSDKKLKRLTTGIVKWCDRYVYDCHGPRVNETCQQRALKILNANKSKQN</sequence>
<dbReference type="InParanoid" id="E4XEH4"/>
<organism evidence="1">
    <name type="scientific">Oikopleura dioica</name>
    <name type="common">Tunicate</name>
    <dbReference type="NCBI Taxonomy" id="34765"/>
    <lineage>
        <taxon>Eukaryota</taxon>
        <taxon>Metazoa</taxon>
        <taxon>Chordata</taxon>
        <taxon>Tunicata</taxon>
        <taxon>Appendicularia</taxon>
        <taxon>Copelata</taxon>
        <taxon>Oikopleuridae</taxon>
        <taxon>Oikopleura</taxon>
    </lineage>
</organism>
<gene>
    <name evidence="1" type="ORF">GSOID_T00008582001</name>
</gene>
<dbReference type="AlphaFoldDB" id="E4XEH4"/>
<protein>
    <submittedName>
        <fullName evidence="1">Uncharacterized protein</fullName>
    </submittedName>
</protein>
<name>E4XEH4_OIKDI</name>
<evidence type="ECO:0000313" key="1">
    <source>
        <dbReference type="EMBL" id="CBY09577.1"/>
    </source>
</evidence>
<dbReference type="EMBL" id="FN653041">
    <property type="protein sequence ID" value="CBY09577.1"/>
    <property type="molecule type" value="Genomic_DNA"/>
</dbReference>
<reference evidence="1" key="1">
    <citation type="journal article" date="2010" name="Science">
        <title>Plasticity of animal genome architecture unmasked by rapid evolution of a pelagic tunicate.</title>
        <authorList>
            <person name="Denoeud F."/>
            <person name="Henriet S."/>
            <person name="Mungpakdee S."/>
            <person name="Aury J.M."/>
            <person name="Da Silva C."/>
            <person name="Brinkmann H."/>
            <person name="Mikhaleva J."/>
            <person name="Olsen L.C."/>
            <person name="Jubin C."/>
            <person name="Canestro C."/>
            <person name="Bouquet J.M."/>
            <person name="Danks G."/>
            <person name="Poulain J."/>
            <person name="Campsteijn C."/>
            <person name="Adamski M."/>
            <person name="Cross I."/>
            <person name="Yadetie F."/>
            <person name="Muffato M."/>
            <person name="Louis A."/>
            <person name="Butcher S."/>
            <person name="Tsagkogeorga G."/>
            <person name="Konrad A."/>
            <person name="Singh S."/>
            <person name="Jensen M.F."/>
            <person name="Cong E.H."/>
            <person name="Eikeseth-Otteraa H."/>
            <person name="Noel B."/>
            <person name="Anthouard V."/>
            <person name="Porcel B.M."/>
            <person name="Kachouri-Lafond R."/>
            <person name="Nishino A."/>
            <person name="Ugolini M."/>
            <person name="Chourrout P."/>
            <person name="Nishida H."/>
            <person name="Aasland R."/>
            <person name="Huzurbazar S."/>
            <person name="Westhof E."/>
            <person name="Delsuc F."/>
            <person name="Lehrach H."/>
            <person name="Reinhardt R."/>
            <person name="Weissenbach J."/>
            <person name="Roy S.W."/>
            <person name="Artiguenave F."/>
            <person name="Postlethwait J.H."/>
            <person name="Manak J.R."/>
            <person name="Thompson E.M."/>
            <person name="Jaillon O."/>
            <person name="Du Pasquier L."/>
            <person name="Boudinot P."/>
            <person name="Liberles D.A."/>
            <person name="Volff J.N."/>
            <person name="Philippe H."/>
            <person name="Lenhard B."/>
            <person name="Roest Crollius H."/>
            <person name="Wincker P."/>
            <person name="Chourrout D."/>
        </authorList>
    </citation>
    <scope>NUCLEOTIDE SEQUENCE [LARGE SCALE GENOMIC DNA]</scope>
</reference>
<keyword evidence="2" id="KW-1185">Reference proteome</keyword>